<name>A0ABW5EEJ1_9GAMM</name>
<sequence>MILRTPLSGLCTLLRALLLACISVNAFAVTMTGLDNSHDPAAIVKDGGTYYHFTTGGGIWYSTSQNITHWEAGPEPVFPSGWPAWIDSAVPDFEGEFWAPDAIYMDGYYYIYYSVSTFGSSRSAIGVVRTPSLNNPDWQDQGMVISSNGGTNEKNAIDPALFRDDDGRVYMSYGSWFDGIGVVEIDPATGKTIGGVTHLYGGGHQSIEAPYITKNNGYYYLFVNRGKCCEGLDSTYYIEVGRATSITGPYSGWRTILPNREGKYHGPGHVGLLQEGSCNYVSTHYYDATDNGAAKLDVQHMTYVDGWPSMTRDYTPGDCPVVAGPPADGTYVIEARHSDKALSVENNSTENGADVEQRGYAGDAGQRWQLTDLGNGYYSLINQGSNRSLDVWERSEDAGANIAQWDYWEGEGQQWLLEDTGDGYFMIRSRLSGHVLDVEGKSQSDGATVLQWSETGGGNQQWYFRAP</sequence>
<dbReference type="EMBL" id="JBHUJD010000013">
    <property type="protein sequence ID" value="MFD2311010.1"/>
    <property type="molecule type" value="Genomic_DNA"/>
</dbReference>
<keyword evidence="9" id="KW-1185">Reference proteome</keyword>
<dbReference type="SUPFAM" id="SSF50370">
    <property type="entry name" value="Ricin B-like lectins"/>
    <property type="match status" value="1"/>
</dbReference>
<keyword evidence="4 5" id="KW-0326">Glycosidase</keyword>
<keyword evidence="6" id="KW-0732">Signal</keyword>
<dbReference type="Pfam" id="PF04616">
    <property type="entry name" value="Glyco_hydro_43"/>
    <property type="match status" value="1"/>
</dbReference>
<dbReference type="PANTHER" id="PTHR43301">
    <property type="entry name" value="ARABINAN ENDO-1,5-ALPHA-L-ARABINOSIDASE"/>
    <property type="match status" value="1"/>
</dbReference>
<dbReference type="SMART" id="SM00458">
    <property type="entry name" value="RICIN"/>
    <property type="match status" value="1"/>
</dbReference>
<evidence type="ECO:0000256" key="5">
    <source>
        <dbReference type="RuleBase" id="RU361187"/>
    </source>
</evidence>
<gene>
    <name evidence="8" type="ORF">ACFSKX_11345</name>
</gene>
<organism evidence="8 9">
    <name type="scientific">Microbulbifer halophilus</name>
    <dbReference type="NCBI Taxonomy" id="453963"/>
    <lineage>
        <taxon>Bacteria</taxon>
        <taxon>Pseudomonadati</taxon>
        <taxon>Pseudomonadota</taxon>
        <taxon>Gammaproteobacteria</taxon>
        <taxon>Cellvibrionales</taxon>
        <taxon>Microbulbiferaceae</taxon>
        <taxon>Microbulbifer</taxon>
    </lineage>
</organism>
<dbReference type="InterPro" id="IPR006710">
    <property type="entry name" value="Glyco_hydro_43"/>
</dbReference>
<evidence type="ECO:0000313" key="8">
    <source>
        <dbReference type="EMBL" id="MFD2311010.1"/>
    </source>
</evidence>
<evidence type="ECO:0000256" key="2">
    <source>
        <dbReference type="ARBA" id="ARBA00009865"/>
    </source>
</evidence>
<evidence type="ECO:0000256" key="4">
    <source>
        <dbReference type="ARBA" id="ARBA00023295"/>
    </source>
</evidence>
<evidence type="ECO:0000256" key="3">
    <source>
        <dbReference type="ARBA" id="ARBA00022801"/>
    </source>
</evidence>
<feature type="domain" description="Ricin B lectin" evidence="7">
    <location>
        <begin position="329"/>
        <end position="465"/>
    </location>
</feature>
<dbReference type="Proteomes" id="UP001597425">
    <property type="component" value="Unassembled WGS sequence"/>
</dbReference>
<evidence type="ECO:0000256" key="6">
    <source>
        <dbReference type="SAM" id="SignalP"/>
    </source>
</evidence>
<dbReference type="PROSITE" id="PS50231">
    <property type="entry name" value="RICIN_B_LECTIN"/>
    <property type="match status" value="1"/>
</dbReference>
<reference evidence="9" key="1">
    <citation type="journal article" date="2019" name="Int. J. Syst. Evol. Microbiol.">
        <title>The Global Catalogue of Microorganisms (GCM) 10K type strain sequencing project: providing services to taxonomists for standard genome sequencing and annotation.</title>
        <authorList>
            <consortium name="The Broad Institute Genomics Platform"/>
            <consortium name="The Broad Institute Genome Sequencing Center for Infectious Disease"/>
            <person name="Wu L."/>
            <person name="Ma J."/>
        </authorList>
    </citation>
    <scope>NUCLEOTIDE SEQUENCE [LARGE SCALE GENOMIC DNA]</scope>
    <source>
        <strain evidence="9">KCTC 12848</strain>
    </source>
</reference>
<evidence type="ECO:0000259" key="7">
    <source>
        <dbReference type="SMART" id="SM00458"/>
    </source>
</evidence>
<dbReference type="Pfam" id="PF14200">
    <property type="entry name" value="RicinB_lectin_2"/>
    <property type="match status" value="2"/>
</dbReference>
<evidence type="ECO:0000313" key="9">
    <source>
        <dbReference type="Proteomes" id="UP001597425"/>
    </source>
</evidence>
<dbReference type="PANTHER" id="PTHR43301:SF3">
    <property type="entry name" value="ARABINAN ENDO-1,5-ALPHA-L-ARABINOSIDASE A-RELATED"/>
    <property type="match status" value="1"/>
</dbReference>
<accession>A0ABW5EEJ1</accession>
<comment type="pathway">
    <text evidence="1">Glycan metabolism; L-arabinan degradation.</text>
</comment>
<feature type="signal peptide" evidence="6">
    <location>
        <begin position="1"/>
        <end position="28"/>
    </location>
</feature>
<dbReference type="InterPro" id="IPR023296">
    <property type="entry name" value="Glyco_hydro_beta-prop_sf"/>
</dbReference>
<dbReference type="InterPro" id="IPR050727">
    <property type="entry name" value="GH43_arabinanases"/>
</dbReference>
<comment type="caution">
    <text evidence="8">The sequence shown here is derived from an EMBL/GenBank/DDBJ whole genome shotgun (WGS) entry which is preliminary data.</text>
</comment>
<dbReference type="SUPFAM" id="SSF75005">
    <property type="entry name" value="Arabinanase/levansucrase/invertase"/>
    <property type="match status" value="1"/>
</dbReference>
<comment type="similarity">
    <text evidence="2 5">Belongs to the glycosyl hydrolase 43 family.</text>
</comment>
<feature type="chain" id="PRO_5046873457" evidence="6">
    <location>
        <begin position="29"/>
        <end position="467"/>
    </location>
</feature>
<dbReference type="InterPro" id="IPR035992">
    <property type="entry name" value="Ricin_B-like_lectins"/>
</dbReference>
<dbReference type="CDD" id="cd08998">
    <property type="entry name" value="GH43_Arb43a-like"/>
    <property type="match status" value="1"/>
</dbReference>
<dbReference type="InterPro" id="IPR000772">
    <property type="entry name" value="Ricin_B_lectin"/>
</dbReference>
<dbReference type="Gene3D" id="2.115.10.20">
    <property type="entry name" value="Glycosyl hydrolase domain, family 43"/>
    <property type="match status" value="1"/>
</dbReference>
<proteinExistence type="inferred from homology"/>
<protein>
    <submittedName>
        <fullName evidence="8">Family 43 glycosylhydrolase</fullName>
    </submittedName>
</protein>
<keyword evidence="3 5" id="KW-0378">Hydrolase</keyword>
<dbReference type="Gene3D" id="2.80.10.50">
    <property type="match status" value="1"/>
</dbReference>
<dbReference type="RefSeq" id="WP_265721547.1">
    <property type="nucleotide sequence ID" value="NZ_JAPIVK010000012.1"/>
</dbReference>
<evidence type="ECO:0000256" key="1">
    <source>
        <dbReference type="ARBA" id="ARBA00004834"/>
    </source>
</evidence>